<comment type="caution">
    <text evidence="10">The sequence shown here is derived from an EMBL/GenBank/DDBJ whole genome shotgun (WGS) entry which is preliminary data.</text>
</comment>
<keyword evidence="2 8" id="KW-0813">Transport</keyword>
<evidence type="ECO:0000313" key="10">
    <source>
        <dbReference type="EMBL" id="TVX93655.1"/>
    </source>
</evidence>
<dbReference type="RefSeq" id="WP_144990346.1">
    <property type="nucleotide sequence ID" value="NZ_VNJK01000001.1"/>
</dbReference>
<dbReference type="Gene3D" id="1.10.3720.10">
    <property type="entry name" value="MetI-like"/>
    <property type="match status" value="2"/>
</dbReference>
<feature type="transmembrane region" description="Helical" evidence="8">
    <location>
        <begin position="413"/>
        <end position="430"/>
    </location>
</feature>
<feature type="transmembrane region" description="Helical" evidence="8">
    <location>
        <begin position="523"/>
        <end position="542"/>
    </location>
</feature>
<dbReference type="GO" id="GO:0055085">
    <property type="term" value="P:transmembrane transport"/>
    <property type="evidence" value="ECO:0007669"/>
    <property type="project" value="InterPro"/>
</dbReference>
<keyword evidence="7 8" id="KW-0472">Membrane</keyword>
<accession>A0A559J189</accession>
<feature type="transmembrane region" description="Helical" evidence="8">
    <location>
        <begin position="339"/>
        <end position="357"/>
    </location>
</feature>
<keyword evidence="3" id="KW-1003">Cell membrane</keyword>
<organism evidence="10 11">
    <name type="scientific">Paenibacillus agilis</name>
    <dbReference type="NCBI Taxonomy" id="3020863"/>
    <lineage>
        <taxon>Bacteria</taxon>
        <taxon>Bacillati</taxon>
        <taxon>Bacillota</taxon>
        <taxon>Bacilli</taxon>
        <taxon>Bacillales</taxon>
        <taxon>Paenibacillaceae</taxon>
        <taxon>Paenibacillus</taxon>
    </lineage>
</organism>
<feature type="transmembrane region" description="Helical" evidence="8">
    <location>
        <begin position="249"/>
        <end position="267"/>
    </location>
</feature>
<gene>
    <name evidence="10" type="ORF">FPZ44_11645</name>
</gene>
<feature type="transmembrane region" description="Helical" evidence="8">
    <location>
        <begin position="60"/>
        <end position="85"/>
    </location>
</feature>
<keyword evidence="5 8" id="KW-0812">Transmembrane</keyword>
<dbReference type="SUPFAM" id="SSF161098">
    <property type="entry name" value="MetI-like"/>
    <property type="match status" value="2"/>
</dbReference>
<evidence type="ECO:0000256" key="5">
    <source>
        <dbReference type="ARBA" id="ARBA00022692"/>
    </source>
</evidence>
<keyword evidence="4" id="KW-0997">Cell inner membrane</keyword>
<dbReference type="CDD" id="cd06261">
    <property type="entry name" value="TM_PBP2"/>
    <property type="match status" value="2"/>
</dbReference>
<feature type="transmembrane region" description="Helical" evidence="8">
    <location>
        <begin position="148"/>
        <end position="169"/>
    </location>
</feature>
<feature type="transmembrane region" description="Helical" evidence="8">
    <location>
        <begin position="190"/>
        <end position="212"/>
    </location>
</feature>
<feature type="domain" description="ABC transmembrane type-1" evidence="9">
    <location>
        <begin position="59"/>
        <end position="262"/>
    </location>
</feature>
<dbReference type="PANTHER" id="PTHR43357">
    <property type="entry name" value="INNER MEMBRANE ABC TRANSPORTER PERMEASE PROTEIN YDCV"/>
    <property type="match status" value="1"/>
</dbReference>
<dbReference type="EMBL" id="VNJK01000001">
    <property type="protein sequence ID" value="TVX93655.1"/>
    <property type="molecule type" value="Genomic_DNA"/>
</dbReference>
<evidence type="ECO:0000256" key="1">
    <source>
        <dbReference type="ARBA" id="ARBA00004429"/>
    </source>
</evidence>
<evidence type="ECO:0000256" key="4">
    <source>
        <dbReference type="ARBA" id="ARBA00022519"/>
    </source>
</evidence>
<dbReference type="InterPro" id="IPR035906">
    <property type="entry name" value="MetI-like_sf"/>
</dbReference>
<dbReference type="Pfam" id="PF00528">
    <property type="entry name" value="BPD_transp_1"/>
    <property type="match status" value="2"/>
</dbReference>
<evidence type="ECO:0000256" key="6">
    <source>
        <dbReference type="ARBA" id="ARBA00022989"/>
    </source>
</evidence>
<evidence type="ECO:0000256" key="2">
    <source>
        <dbReference type="ARBA" id="ARBA00022448"/>
    </source>
</evidence>
<feature type="transmembrane region" description="Helical" evidence="8">
    <location>
        <begin position="97"/>
        <end position="115"/>
    </location>
</feature>
<feature type="transmembrane region" description="Helical" evidence="8">
    <location>
        <begin position="288"/>
        <end position="319"/>
    </location>
</feature>
<dbReference type="Proteomes" id="UP000318102">
    <property type="component" value="Unassembled WGS sequence"/>
</dbReference>
<feature type="transmembrane region" description="Helical" evidence="8">
    <location>
        <begin position="369"/>
        <end position="393"/>
    </location>
</feature>
<proteinExistence type="inferred from homology"/>
<reference evidence="10 11" key="1">
    <citation type="submission" date="2019-07" db="EMBL/GenBank/DDBJ databases">
        <authorList>
            <person name="Kim J."/>
        </authorList>
    </citation>
    <scope>NUCLEOTIDE SEQUENCE [LARGE SCALE GENOMIC DNA]</scope>
    <source>
        <strain evidence="10 11">N4</strain>
    </source>
</reference>
<feature type="transmembrane region" description="Helical" evidence="8">
    <location>
        <begin position="16"/>
        <end position="40"/>
    </location>
</feature>
<keyword evidence="6 8" id="KW-1133">Transmembrane helix</keyword>
<dbReference type="PANTHER" id="PTHR43357:SF3">
    <property type="entry name" value="FE(3+)-TRANSPORT SYSTEM PERMEASE PROTEIN FBPB 2"/>
    <property type="match status" value="1"/>
</dbReference>
<comment type="subcellular location">
    <subcellularLocation>
        <location evidence="1">Cell inner membrane</location>
        <topology evidence="1">Multi-pass membrane protein</topology>
    </subcellularLocation>
    <subcellularLocation>
        <location evidence="8">Cell membrane</location>
        <topology evidence="8">Multi-pass membrane protein</topology>
    </subcellularLocation>
</comment>
<sequence>MNKRRLFINLRKRMNVWTIVSLTGAAVILLPILYVLSGLIRPANDNWETVKQFLLTDYVIGSLKLVLFTGFFATSIGVVLAWLVVGYTFPLRKWFRWALMLPLAVPPYIAAYTYATMTSYTGFIQATLRNQFDIQVTPGTIEVMSTRGAVFILTLFLFPYVFMIAKMFLERQSAVYIENARLLGHKRLSLFFNVVLPISRPAIIAGLMLVVFEVLSDYGVANYFGVQTLSTAIFQTWFSMYDVDSAMKLAAWLMVVIVGIFVLERYLRRNQQYNTSMKQNKPLAPKPLKGAAAFGATAFCMIIFLLSFVIPVVQLIVWATWTYEKMWSADLLELTLNSLSGAAIATFVILIFALLSARTVRTMSSWPAYLLTKLMTVGYAVPGAIIAIGVLAVCIQFDKWFSPIYASLGMGEGVLWLSTSLFMLLAGYVIRFMAAGYNAIETGYDKIPRTYSEAARTLGHGPASTFFKVELPLLKGSIVTGFILTFVEIVKELPITMLLRPFNFDTLAARTYQFAIDERIYEAALPSLLLIGISLISVLCILKIEKEKTR</sequence>
<evidence type="ECO:0000259" key="9">
    <source>
        <dbReference type="PROSITE" id="PS50928"/>
    </source>
</evidence>
<evidence type="ECO:0000256" key="8">
    <source>
        <dbReference type="RuleBase" id="RU363032"/>
    </source>
</evidence>
<evidence type="ECO:0000256" key="3">
    <source>
        <dbReference type="ARBA" id="ARBA00022475"/>
    </source>
</evidence>
<name>A0A559J189_9BACL</name>
<dbReference type="InterPro" id="IPR000515">
    <property type="entry name" value="MetI-like"/>
</dbReference>
<evidence type="ECO:0000256" key="7">
    <source>
        <dbReference type="ARBA" id="ARBA00023136"/>
    </source>
</evidence>
<dbReference type="GO" id="GO:0005886">
    <property type="term" value="C:plasma membrane"/>
    <property type="evidence" value="ECO:0007669"/>
    <property type="project" value="UniProtKB-SubCell"/>
</dbReference>
<protein>
    <submittedName>
        <fullName evidence="10">Iron ABC transporter permease</fullName>
    </submittedName>
</protein>
<dbReference type="PROSITE" id="PS50928">
    <property type="entry name" value="ABC_TM1"/>
    <property type="match status" value="2"/>
</dbReference>
<comment type="similarity">
    <text evidence="8">Belongs to the binding-protein-dependent transport system permease family.</text>
</comment>
<dbReference type="OrthoDB" id="9776648at2"/>
<feature type="domain" description="ABC transmembrane type-1" evidence="9">
    <location>
        <begin position="335"/>
        <end position="541"/>
    </location>
</feature>
<evidence type="ECO:0000313" key="11">
    <source>
        <dbReference type="Proteomes" id="UP000318102"/>
    </source>
</evidence>
<keyword evidence="11" id="KW-1185">Reference proteome</keyword>
<dbReference type="AlphaFoldDB" id="A0A559J189"/>
<feature type="transmembrane region" description="Helical" evidence="8">
    <location>
        <begin position="473"/>
        <end position="490"/>
    </location>
</feature>